<comment type="caution">
    <text evidence="1">The sequence shown here is derived from an EMBL/GenBank/DDBJ whole genome shotgun (WGS) entry which is preliminary data.</text>
</comment>
<evidence type="ECO:0000313" key="1">
    <source>
        <dbReference type="EMBL" id="MUH71806.1"/>
    </source>
</evidence>
<reference evidence="1 2" key="1">
    <citation type="submission" date="2019-11" db="EMBL/GenBank/DDBJ databases">
        <title>P. haliotis isolates from Z. marina roots.</title>
        <authorList>
            <person name="Cohen M."/>
            <person name="Jospin G."/>
            <person name="Eisen J.A."/>
            <person name="Coil D.A."/>
        </authorList>
    </citation>
    <scope>NUCLEOTIDE SEQUENCE [LARGE SCALE GENOMIC DNA]</scope>
    <source>
        <strain evidence="1 2">UCD-MCMsp1aY</strain>
    </source>
</reference>
<name>A0A6N8F582_9GAMM</name>
<dbReference type="AlphaFoldDB" id="A0A6N8F582"/>
<sequence>MKHISRNVTHTNSRITSRINSHSIKKLSSVALALVSQCMCMQVPN</sequence>
<dbReference type="EMBL" id="WOCD01000002">
    <property type="protein sequence ID" value="MUH71806.1"/>
    <property type="molecule type" value="Genomic_DNA"/>
</dbReference>
<gene>
    <name evidence="1" type="ORF">GNP35_04515</name>
</gene>
<protein>
    <submittedName>
        <fullName evidence="1">Uncharacterized protein</fullName>
    </submittedName>
</protein>
<accession>A0A6N8F582</accession>
<dbReference type="RefSeq" id="WP_155694908.1">
    <property type="nucleotide sequence ID" value="NZ_WOCD01000002.1"/>
</dbReference>
<keyword evidence="2" id="KW-1185">Reference proteome</keyword>
<proteinExistence type="predicted"/>
<organism evidence="1 2">
    <name type="scientific">Psychrosphaera haliotis</name>
    <dbReference type="NCBI Taxonomy" id="555083"/>
    <lineage>
        <taxon>Bacteria</taxon>
        <taxon>Pseudomonadati</taxon>
        <taxon>Pseudomonadota</taxon>
        <taxon>Gammaproteobacteria</taxon>
        <taxon>Alteromonadales</taxon>
        <taxon>Pseudoalteromonadaceae</taxon>
        <taxon>Psychrosphaera</taxon>
    </lineage>
</organism>
<dbReference type="Proteomes" id="UP000439994">
    <property type="component" value="Unassembled WGS sequence"/>
</dbReference>
<evidence type="ECO:0000313" key="2">
    <source>
        <dbReference type="Proteomes" id="UP000439994"/>
    </source>
</evidence>